<reference evidence="2 3" key="1">
    <citation type="submission" date="2018-04" db="EMBL/GenBank/DDBJ databases">
        <authorList>
            <person name="Vogel A."/>
        </authorList>
    </citation>
    <scope>NUCLEOTIDE SEQUENCE [LARGE SCALE GENOMIC DNA]</scope>
</reference>
<evidence type="ECO:0000313" key="3">
    <source>
        <dbReference type="Proteomes" id="UP000595140"/>
    </source>
</evidence>
<organism evidence="2 3">
    <name type="scientific">Cuscuta campestris</name>
    <dbReference type="NCBI Taxonomy" id="132261"/>
    <lineage>
        <taxon>Eukaryota</taxon>
        <taxon>Viridiplantae</taxon>
        <taxon>Streptophyta</taxon>
        <taxon>Embryophyta</taxon>
        <taxon>Tracheophyta</taxon>
        <taxon>Spermatophyta</taxon>
        <taxon>Magnoliopsida</taxon>
        <taxon>eudicotyledons</taxon>
        <taxon>Gunneridae</taxon>
        <taxon>Pentapetalae</taxon>
        <taxon>asterids</taxon>
        <taxon>lamiids</taxon>
        <taxon>Solanales</taxon>
        <taxon>Convolvulaceae</taxon>
        <taxon>Cuscuteae</taxon>
        <taxon>Cuscuta</taxon>
        <taxon>Cuscuta subgen. Grammica</taxon>
        <taxon>Cuscuta sect. Cleistogrammica</taxon>
    </lineage>
</organism>
<dbReference type="Proteomes" id="UP000595140">
    <property type="component" value="Unassembled WGS sequence"/>
</dbReference>
<feature type="region of interest" description="Disordered" evidence="1">
    <location>
        <begin position="1"/>
        <end position="37"/>
    </location>
</feature>
<evidence type="ECO:0000256" key="1">
    <source>
        <dbReference type="SAM" id="MobiDB-lite"/>
    </source>
</evidence>
<dbReference type="AlphaFoldDB" id="A0A484LEF5"/>
<name>A0A484LEF5_9ASTE</name>
<sequence length="86" mass="9693">MFGLGATTYGHDSSLPYLAPYDTTQPDDQRRSSPLGGWYPCPLRNDSSWIPYVRFNPQPSDIRSAGLILSIDIYTYNCTKAVLEFL</sequence>
<proteinExistence type="predicted"/>
<accession>A0A484LEF5</accession>
<dbReference type="EMBL" id="OOIL02001339">
    <property type="protein sequence ID" value="VFQ74488.1"/>
    <property type="molecule type" value="Genomic_DNA"/>
</dbReference>
<evidence type="ECO:0000313" key="2">
    <source>
        <dbReference type="EMBL" id="VFQ74488.1"/>
    </source>
</evidence>
<gene>
    <name evidence="2" type="ORF">CCAM_LOCUS16264</name>
</gene>
<protein>
    <submittedName>
        <fullName evidence="2">Uncharacterized protein</fullName>
    </submittedName>
</protein>
<keyword evidence="3" id="KW-1185">Reference proteome</keyword>